<reference evidence="2" key="1">
    <citation type="submission" date="2022-10" db="EMBL/GenBank/DDBJ databases">
        <authorList>
            <person name="Chen Y."/>
            <person name="Dougan E. K."/>
            <person name="Chan C."/>
            <person name="Rhodes N."/>
            <person name="Thang M."/>
        </authorList>
    </citation>
    <scope>NUCLEOTIDE SEQUENCE</scope>
</reference>
<feature type="region of interest" description="Disordered" evidence="1">
    <location>
        <begin position="917"/>
        <end position="966"/>
    </location>
</feature>
<feature type="compositionally biased region" description="Low complexity" evidence="1">
    <location>
        <begin position="477"/>
        <end position="490"/>
    </location>
</feature>
<feature type="compositionally biased region" description="Basic residues" evidence="1">
    <location>
        <begin position="511"/>
        <end position="520"/>
    </location>
</feature>
<evidence type="ECO:0000313" key="3">
    <source>
        <dbReference type="EMBL" id="CAL4771500.1"/>
    </source>
</evidence>
<gene>
    <name evidence="2" type="ORF">C1SCF055_LOCUS11736</name>
</gene>
<feature type="region of interest" description="Disordered" evidence="1">
    <location>
        <begin position="204"/>
        <end position="229"/>
    </location>
</feature>
<feature type="region of interest" description="Disordered" evidence="1">
    <location>
        <begin position="694"/>
        <end position="715"/>
    </location>
</feature>
<dbReference type="EMBL" id="CAMXCT030000868">
    <property type="protein sequence ID" value="CAL4771500.1"/>
    <property type="molecule type" value="Genomic_DNA"/>
</dbReference>
<protein>
    <submittedName>
        <fullName evidence="2">Uncharacterized protein</fullName>
    </submittedName>
</protein>
<sequence length="1232" mass="134699">MAPAQSSLAGADRAPAPLVRKGSMPVGLLADMWEDDRRIRDRLRENEGALVKWASKETINKPNMANIACNSAALTCLARWWCTRQRTPKSPSVIDLKREAPMAKEIAYENEVGTNPFFDELFKHWNVRLRPGVSTIVVDVEDSDDEPTDFSDFIMVKEDPYGGGSDDAYPPKKAKMETPSKPATTMAQAVEPESLVVIDDTTPTRVKEEPLSSAPQTTCGENPENHKNGHPVCMATKGDAEVEQRLELARRAASTFAKDNAETRPLQEGLTDAVASSMSSDGFGAKNAMDVGDGSTTTIKRSLQGEFAGSAEVSKTDGVEAEDSTLTAPVESVAVDLEAPKTPTGEASEAPVAEAELPQPPALEAKTPVAKVQFPNPTSIFDDVLEPEMQYPDNQLGLEPSEGGSPMQVDKDKEIDIEDGMKQPLLHGGPSGQSGSAQDVLVVGVDQPSCEARRSVDDGIDVGKCSSTDAGADHSLDPVPAAAAAGAAVVPDEDEEPPVVTRRDQWGLKPLPKRRGRKPATPKPKDEPKPKRKPRAGGSRQTQHFITIDDIVPPTPAPPRAAAASSQAEPGEGPEASHPETKKEEVKKEAVKKQKAKDNGKKDTVKEPKVKKDKVKKKDVEGKQEKAAKPAKTASKRKSSDAAPGDGDDAPKAEEDQKNKIVWVPVSKTAAPLVAGNLKWGPVQDHLVAAPGHAAGALPENNEPTGAAESVEPDGKKAKVVENDKLKSFARRWCPKLSPARERWFVVRDVFDKKIKPVVEGLGFSSYKVEEDWWNWCAKKFLDNDDIKNLNRRSAPEDCLRLFTAAADEEVVSLCRSFAYEVALTWQSLGLVPDQVHYTFKFAAKMVSLIPEARASAQIFLGAWQGMDLPSRVWSAETLDFGIHSVEEGLGMAEIDERTSAELQAELDNLQEMQKLQTKKAAPLPTPLRNGALAPESQPPYDPEGGARSVNDTPLASEPPAPELPPAENYLATLATALATDEDLEGHLDDADSDPYGFFEGWEEAFVQKAKKRVESIHGENCRCQSFVPEKQGLDPEAVLKDLYQKHKNLYWVEDPMAGRRLIMDRAWQIDTGISKVEEGINQVNTEGICEGYTRKHQEKLTESYKDARQQTYHPSKRQSRLPPSPPKHIVNHRDARELAHVDEAQQVTAFREYLGINVSVFKVGVTANPAQRFEQYLHVNFTAMWVIFKSDDLSLVHMLEVRQCNDPRYAITAGILAFGMGGNSSRTILRC</sequence>
<comment type="caution">
    <text evidence="2">The sequence shown here is derived from an EMBL/GenBank/DDBJ whole genome shotgun (WGS) entry which is preliminary data.</text>
</comment>
<proteinExistence type="predicted"/>
<feature type="compositionally biased region" description="Basic and acidic residues" evidence="1">
    <location>
        <begin position="575"/>
        <end position="628"/>
    </location>
</feature>
<evidence type="ECO:0000256" key="1">
    <source>
        <dbReference type="SAM" id="MobiDB-lite"/>
    </source>
</evidence>
<feature type="compositionally biased region" description="Basic and acidic residues" evidence="1">
    <location>
        <begin position="649"/>
        <end position="659"/>
    </location>
</feature>
<dbReference type="AlphaFoldDB" id="A0A9P1C4W7"/>
<evidence type="ECO:0000313" key="2">
    <source>
        <dbReference type="EMBL" id="CAI3984188.1"/>
    </source>
</evidence>
<reference evidence="3 4" key="2">
    <citation type="submission" date="2024-05" db="EMBL/GenBank/DDBJ databases">
        <authorList>
            <person name="Chen Y."/>
            <person name="Shah S."/>
            <person name="Dougan E. K."/>
            <person name="Thang M."/>
            <person name="Chan C."/>
        </authorList>
    </citation>
    <scope>NUCLEOTIDE SEQUENCE [LARGE SCALE GENOMIC DNA]</scope>
</reference>
<organism evidence="2">
    <name type="scientific">Cladocopium goreaui</name>
    <dbReference type="NCBI Taxonomy" id="2562237"/>
    <lineage>
        <taxon>Eukaryota</taxon>
        <taxon>Sar</taxon>
        <taxon>Alveolata</taxon>
        <taxon>Dinophyceae</taxon>
        <taxon>Suessiales</taxon>
        <taxon>Symbiodiniaceae</taxon>
        <taxon>Cladocopium</taxon>
    </lineage>
</organism>
<feature type="region of interest" description="Disordered" evidence="1">
    <location>
        <begin position="302"/>
        <end position="355"/>
    </location>
</feature>
<keyword evidence="4" id="KW-1185">Reference proteome</keyword>
<accession>A0A9P1C4W7</accession>
<dbReference type="EMBL" id="CAMXCT020000868">
    <property type="protein sequence ID" value="CAL1137563.1"/>
    <property type="molecule type" value="Genomic_DNA"/>
</dbReference>
<name>A0A9P1C4W7_9DINO</name>
<feature type="region of interest" description="Disordered" evidence="1">
    <location>
        <begin position="1102"/>
        <end position="1126"/>
    </location>
</feature>
<feature type="compositionally biased region" description="Low complexity" evidence="1">
    <location>
        <begin position="560"/>
        <end position="570"/>
    </location>
</feature>
<dbReference type="Proteomes" id="UP001152797">
    <property type="component" value="Unassembled WGS sequence"/>
</dbReference>
<feature type="region of interest" description="Disordered" evidence="1">
    <location>
        <begin position="388"/>
        <end position="659"/>
    </location>
</feature>
<evidence type="ECO:0000313" key="4">
    <source>
        <dbReference type="Proteomes" id="UP001152797"/>
    </source>
</evidence>
<dbReference type="EMBL" id="CAMXCT010000868">
    <property type="protein sequence ID" value="CAI3984188.1"/>
    <property type="molecule type" value="Genomic_DNA"/>
</dbReference>